<dbReference type="Gene3D" id="1.20.144.10">
    <property type="entry name" value="Phosphatidic acid phosphatase type 2/haloperoxidase"/>
    <property type="match status" value="1"/>
</dbReference>
<evidence type="ECO:0000313" key="4">
    <source>
        <dbReference type="Proteomes" id="UP001596103"/>
    </source>
</evidence>
<protein>
    <submittedName>
        <fullName evidence="3">Phosphatase PAP2 family protein</fullName>
    </submittedName>
</protein>
<feature type="transmembrane region" description="Helical" evidence="1">
    <location>
        <begin position="214"/>
        <end position="232"/>
    </location>
</feature>
<keyword evidence="4" id="KW-1185">Reference proteome</keyword>
<name>A0ABW0J914_9BURK</name>
<evidence type="ECO:0000259" key="2">
    <source>
        <dbReference type="SMART" id="SM00014"/>
    </source>
</evidence>
<dbReference type="InterPro" id="IPR000326">
    <property type="entry name" value="PAP2/HPO"/>
</dbReference>
<proteinExistence type="predicted"/>
<keyword evidence="1" id="KW-1133">Transmembrane helix</keyword>
<evidence type="ECO:0000313" key="3">
    <source>
        <dbReference type="EMBL" id="MFC5429571.1"/>
    </source>
</evidence>
<sequence length="274" mass="30309">MRLNKLLRRSSHIASGTEDGNSQGWRFVLHRIGFAKFLTAVILILGGMWLFLGILEDVISGDPLVAVDQMLHDRLQVLRVPLFDHVMVAVSELGDAAVTIPVSLAVLAALLFRREWRSAGYWIVVIAAAEASVKLLKLAVQRSRPVSIYEGIERFSFPSSHATLSIVVYGFLAYLVCRGLRRAVQFRIAMTIGLVIALISFSRLYLGVHWFSDIIAGLSLGMAWITFLSVAHHLRDRDRQGSSVLWISALATFLAAAAIHIALSHAVDFGRYAM</sequence>
<feature type="transmembrane region" description="Helical" evidence="1">
    <location>
        <begin position="189"/>
        <end position="208"/>
    </location>
</feature>
<gene>
    <name evidence="3" type="ORF">ACFPTO_12290</name>
</gene>
<feature type="transmembrane region" description="Helical" evidence="1">
    <location>
        <begin position="93"/>
        <end position="112"/>
    </location>
</feature>
<feature type="transmembrane region" description="Helical" evidence="1">
    <location>
        <begin position="119"/>
        <end position="140"/>
    </location>
</feature>
<keyword evidence="1" id="KW-0812">Transmembrane</keyword>
<evidence type="ECO:0000256" key="1">
    <source>
        <dbReference type="SAM" id="Phobius"/>
    </source>
</evidence>
<dbReference type="SMART" id="SM00014">
    <property type="entry name" value="acidPPc"/>
    <property type="match status" value="1"/>
</dbReference>
<dbReference type="Pfam" id="PF01569">
    <property type="entry name" value="PAP2"/>
    <property type="match status" value="1"/>
</dbReference>
<dbReference type="PANTHER" id="PTHR14969:SF13">
    <property type="entry name" value="AT30094P"/>
    <property type="match status" value="1"/>
</dbReference>
<reference evidence="4" key="1">
    <citation type="journal article" date="2019" name="Int. J. Syst. Evol. Microbiol.">
        <title>The Global Catalogue of Microorganisms (GCM) 10K type strain sequencing project: providing services to taxonomists for standard genome sequencing and annotation.</title>
        <authorList>
            <consortium name="The Broad Institute Genomics Platform"/>
            <consortium name="The Broad Institute Genome Sequencing Center for Infectious Disease"/>
            <person name="Wu L."/>
            <person name="Ma J."/>
        </authorList>
    </citation>
    <scope>NUCLEOTIDE SEQUENCE [LARGE SCALE GENOMIC DNA]</scope>
    <source>
        <strain evidence="4">CCUG 56042</strain>
    </source>
</reference>
<dbReference type="CDD" id="cd03392">
    <property type="entry name" value="PAP2_like_2"/>
    <property type="match status" value="1"/>
</dbReference>
<dbReference type="PANTHER" id="PTHR14969">
    <property type="entry name" value="SPHINGOSINE-1-PHOSPHATE PHOSPHOHYDROLASE"/>
    <property type="match status" value="1"/>
</dbReference>
<organism evidence="3 4">
    <name type="scientific">Paraburkholderia denitrificans</name>
    <dbReference type="NCBI Taxonomy" id="694025"/>
    <lineage>
        <taxon>Bacteria</taxon>
        <taxon>Pseudomonadati</taxon>
        <taxon>Pseudomonadota</taxon>
        <taxon>Betaproteobacteria</taxon>
        <taxon>Burkholderiales</taxon>
        <taxon>Burkholderiaceae</taxon>
        <taxon>Paraburkholderia</taxon>
    </lineage>
</organism>
<feature type="transmembrane region" description="Helical" evidence="1">
    <location>
        <begin position="34"/>
        <end position="55"/>
    </location>
</feature>
<keyword evidence="1" id="KW-0472">Membrane</keyword>
<feature type="transmembrane region" description="Helical" evidence="1">
    <location>
        <begin position="160"/>
        <end position="177"/>
    </location>
</feature>
<dbReference type="Proteomes" id="UP001596103">
    <property type="component" value="Unassembled WGS sequence"/>
</dbReference>
<feature type="transmembrane region" description="Helical" evidence="1">
    <location>
        <begin position="244"/>
        <end position="267"/>
    </location>
</feature>
<dbReference type="RefSeq" id="WP_377711606.1">
    <property type="nucleotide sequence ID" value="NZ_JBHSMP010000013.1"/>
</dbReference>
<dbReference type="SUPFAM" id="SSF48317">
    <property type="entry name" value="Acid phosphatase/Vanadium-dependent haloperoxidase"/>
    <property type="match status" value="1"/>
</dbReference>
<feature type="domain" description="Phosphatidic acid phosphatase type 2/haloperoxidase" evidence="2">
    <location>
        <begin position="119"/>
        <end position="229"/>
    </location>
</feature>
<dbReference type="EMBL" id="JBHSMP010000013">
    <property type="protein sequence ID" value="MFC5429571.1"/>
    <property type="molecule type" value="Genomic_DNA"/>
</dbReference>
<dbReference type="InterPro" id="IPR036938">
    <property type="entry name" value="PAP2/HPO_sf"/>
</dbReference>
<comment type="caution">
    <text evidence="3">The sequence shown here is derived from an EMBL/GenBank/DDBJ whole genome shotgun (WGS) entry which is preliminary data.</text>
</comment>
<accession>A0ABW0J914</accession>